<dbReference type="PANTHER" id="PTHR13627">
    <property type="entry name" value="FUKUTIN RELATED PROTEIN"/>
    <property type="match status" value="1"/>
</dbReference>
<accession>A0AAV2TRR1</accession>
<dbReference type="AlphaFoldDB" id="A0AAV2TRR1"/>
<evidence type="ECO:0000313" key="3">
    <source>
        <dbReference type="Proteomes" id="UP001497525"/>
    </source>
</evidence>
<reference evidence="2" key="1">
    <citation type="submission" date="2024-06" db="EMBL/GenBank/DDBJ databases">
        <authorList>
            <person name="Liu X."/>
            <person name="Lenzi L."/>
            <person name="Haldenby T S."/>
            <person name="Uol C."/>
        </authorList>
    </citation>
    <scope>NUCLEOTIDE SEQUENCE</scope>
</reference>
<dbReference type="Pfam" id="PF04991">
    <property type="entry name" value="LicD"/>
    <property type="match status" value="1"/>
</dbReference>
<feature type="domain" description="LicD/FKTN/FKRP nucleotidyltransferase" evidence="1">
    <location>
        <begin position="70"/>
        <end position="104"/>
    </location>
</feature>
<dbReference type="InterPro" id="IPR052613">
    <property type="entry name" value="LicD_transferase"/>
</dbReference>
<comment type="caution">
    <text evidence="2">The sequence shown here is derived from an EMBL/GenBank/DDBJ whole genome shotgun (WGS) entry which is preliminary data.</text>
</comment>
<name>A0AAV2TRR1_CALDB</name>
<sequence>MPPEIINSPNLMKTFDQNNPVDEYSKIYLDPISLQDTDNHSTMVNLTCDVVSRQRRSSLYRTLQQWIRFAEENKIMWWLSSGTLLGAVRDGNMIPYDRDIDISVLGSAEPKLRQLSTTRGQIEDGQFNLVLRPGPHCIHSGGIRQNCYGRTVIHQSDSRAFCHPVARVFHKRRVCLDLFLFHLEMRFDDEQQPIQFGYFDESSDLFGSDLHCLFPLKSCKFLGLIVPCPRDPATLLSLHYGKDFMKPRRWCNLASRHWVKSS</sequence>
<dbReference type="EMBL" id="CAXLJL010000567">
    <property type="protein sequence ID" value="CAL5138959.1"/>
    <property type="molecule type" value="Genomic_DNA"/>
</dbReference>
<dbReference type="GO" id="GO:0009100">
    <property type="term" value="P:glycoprotein metabolic process"/>
    <property type="evidence" value="ECO:0007669"/>
    <property type="project" value="UniProtKB-ARBA"/>
</dbReference>
<evidence type="ECO:0000259" key="1">
    <source>
        <dbReference type="Pfam" id="PF04991"/>
    </source>
</evidence>
<dbReference type="PANTHER" id="PTHR13627:SF35">
    <property type="entry name" value="LICD FAMILY PROTEIN"/>
    <property type="match status" value="1"/>
</dbReference>
<proteinExistence type="predicted"/>
<gene>
    <name evidence="2" type="ORF">CDAUBV1_LOCUS14020</name>
</gene>
<dbReference type="Proteomes" id="UP001497525">
    <property type="component" value="Unassembled WGS sequence"/>
</dbReference>
<protein>
    <recommendedName>
        <fullName evidence="1">LicD/FKTN/FKRP nucleotidyltransferase domain-containing protein</fullName>
    </recommendedName>
</protein>
<dbReference type="InterPro" id="IPR007074">
    <property type="entry name" value="LicD/FKTN/FKRP_NTP_transf"/>
</dbReference>
<evidence type="ECO:0000313" key="2">
    <source>
        <dbReference type="EMBL" id="CAL5138959.1"/>
    </source>
</evidence>
<organism evidence="2 3">
    <name type="scientific">Calicophoron daubneyi</name>
    <name type="common">Rumen fluke</name>
    <name type="synonym">Paramphistomum daubneyi</name>
    <dbReference type="NCBI Taxonomy" id="300641"/>
    <lineage>
        <taxon>Eukaryota</taxon>
        <taxon>Metazoa</taxon>
        <taxon>Spiralia</taxon>
        <taxon>Lophotrochozoa</taxon>
        <taxon>Platyhelminthes</taxon>
        <taxon>Trematoda</taxon>
        <taxon>Digenea</taxon>
        <taxon>Plagiorchiida</taxon>
        <taxon>Pronocephalata</taxon>
        <taxon>Paramphistomoidea</taxon>
        <taxon>Paramphistomidae</taxon>
        <taxon>Calicophoron</taxon>
    </lineage>
</organism>